<evidence type="ECO:0000256" key="1">
    <source>
        <dbReference type="SAM" id="MobiDB-lite"/>
    </source>
</evidence>
<keyword evidence="3" id="KW-1185">Reference proteome</keyword>
<dbReference type="AlphaFoldDB" id="A0AAQ4F9M5"/>
<dbReference type="Proteomes" id="UP001321473">
    <property type="component" value="Unassembled WGS sequence"/>
</dbReference>
<sequence length="78" mass="8642">MTISGTAPLPSLRCRRRTAQATVTSQGRRRGGWPHKTQSSINGAEVAKVEARRRLRQASHTFWVPTAGRFIRTAAPET</sequence>
<evidence type="ECO:0000313" key="2">
    <source>
        <dbReference type="EMBL" id="KAK8783328.1"/>
    </source>
</evidence>
<organism evidence="2 3">
    <name type="scientific">Amblyomma americanum</name>
    <name type="common">Lone star tick</name>
    <dbReference type="NCBI Taxonomy" id="6943"/>
    <lineage>
        <taxon>Eukaryota</taxon>
        <taxon>Metazoa</taxon>
        <taxon>Ecdysozoa</taxon>
        <taxon>Arthropoda</taxon>
        <taxon>Chelicerata</taxon>
        <taxon>Arachnida</taxon>
        <taxon>Acari</taxon>
        <taxon>Parasitiformes</taxon>
        <taxon>Ixodida</taxon>
        <taxon>Ixodoidea</taxon>
        <taxon>Ixodidae</taxon>
        <taxon>Amblyomminae</taxon>
        <taxon>Amblyomma</taxon>
    </lineage>
</organism>
<gene>
    <name evidence="2" type="ORF">V5799_010293</name>
</gene>
<name>A0AAQ4F9M5_AMBAM</name>
<reference evidence="2 3" key="1">
    <citation type="journal article" date="2023" name="Arcadia Sci">
        <title>De novo assembly of a long-read Amblyomma americanum tick genome.</title>
        <authorList>
            <person name="Chou S."/>
            <person name="Poskanzer K.E."/>
            <person name="Rollins M."/>
            <person name="Thuy-Boun P.S."/>
        </authorList>
    </citation>
    <scope>NUCLEOTIDE SEQUENCE [LARGE SCALE GENOMIC DNA]</scope>
    <source>
        <strain evidence="2">F_SG_1</strain>
        <tissue evidence="2">Salivary glands</tissue>
    </source>
</reference>
<feature type="region of interest" description="Disordered" evidence="1">
    <location>
        <begin position="1"/>
        <end position="45"/>
    </location>
</feature>
<accession>A0AAQ4F9M5</accession>
<dbReference type="EMBL" id="JARKHS020005651">
    <property type="protein sequence ID" value="KAK8783328.1"/>
    <property type="molecule type" value="Genomic_DNA"/>
</dbReference>
<evidence type="ECO:0000313" key="3">
    <source>
        <dbReference type="Proteomes" id="UP001321473"/>
    </source>
</evidence>
<comment type="caution">
    <text evidence="2">The sequence shown here is derived from an EMBL/GenBank/DDBJ whole genome shotgun (WGS) entry which is preliminary data.</text>
</comment>
<proteinExistence type="predicted"/>
<protein>
    <submittedName>
        <fullName evidence="2">Uncharacterized protein</fullName>
    </submittedName>
</protein>